<dbReference type="EMBL" id="CAJVPP010015798">
    <property type="protein sequence ID" value="CAG8727853.1"/>
    <property type="molecule type" value="Genomic_DNA"/>
</dbReference>
<reference evidence="1" key="1">
    <citation type="submission" date="2021-06" db="EMBL/GenBank/DDBJ databases">
        <authorList>
            <person name="Kallberg Y."/>
            <person name="Tangrot J."/>
            <person name="Rosling A."/>
        </authorList>
    </citation>
    <scope>NUCLEOTIDE SEQUENCE</scope>
    <source>
        <strain evidence="1">87-6 pot B 2015</strain>
    </source>
</reference>
<dbReference type="AlphaFoldDB" id="A0A9N9NEZ0"/>
<protein>
    <submittedName>
        <fullName evidence="1">5653_t:CDS:1</fullName>
    </submittedName>
</protein>
<sequence>KNTYFNSTCQQPSSIKRFCIRWLLDMDRRRDMVEIIKLRRIDQWVVNEEEYYCKNGHFEYNHRKHQRDLMAKGELENIRRDIDKIEAIIDTGGELFKKIFSLVNRLHVKHASAENGEILDIALGL</sequence>
<feature type="non-terminal residue" evidence="1">
    <location>
        <position position="1"/>
    </location>
</feature>
<accession>A0A9N9NEZ0</accession>
<comment type="caution">
    <text evidence="1">The sequence shown here is derived from an EMBL/GenBank/DDBJ whole genome shotgun (WGS) entry which is preliminary data.</text>
</comment>
<name>A0A9N9NEZ0_FUNMO</name>
<dbReference type="Proteomes" id="UP000789375">
    <property type="component" value="Unassembled WGS sequence"/>
</dbReference>
<organism evidence="1 2">
    <name type="scientific">Funneliformis mosseae</name>
    <name type="common">Endomycorrhizal fungus</name>
    <name type="synonym">Glomus mosseae</name>
    <dbReference type="NCBI Taxonomy" id="27381"/>
    <lineage>
        <taxon>Eukaryota</taxon>
        <taxon>Fungi</taxon>
        <taxon>Fungi incertae sedis</taxon>
        <taxon>Mucoromycota</taxon>
        <taxon>Glomeromycotina</taxon>
        <taxon>Glomeromycetes</taxon>
        <taxon>Glomerales</taxon>
        <taxon>Glomeraceae</taxon>
        <taxon>Funneliformis</taxon>
    </lineage>
</organism>
<keyword evidence="2" id="KW-1185">Reference proteome</keyword>
<gene>
    <name evidence="1" type="ORF">FMOSSE_LOCUS15470</name>
</gene>
<evidence type="ECO:0000313" key="1">
    <source>
        <dbReference type="EMBL" id="CAG8727853.1"/>
    </source>
</evidence>
<evidence type="ECO:0000313" key="2">
    <source>
        <dbReference type="Proteomes" id="UP000789375"/>
    </source>
</evidence>
<proteinExistence type="predicted"/>